<evidence type="ECO:0000256" key="2">
    <source>
        <dbReference type="ARBA" id="ARBA00005011"/>
    </source>
</evidence>
<dbReference type="EC" id="2.6.1.9" evidence="9"/>
<keyword evidence="9" id="KW-0028">Amino-acid biosynthesis</keyword>
<comment type="catalytic activity">
    <reaction evidence="8 9">
        <text>L-histidinol phosphate + 2-oxoglutarate = 3-(imidazol-4-yl)-2-oxopropyl phosphate + L-glutamate</text>
        <dbReference type="Rhea" id="RHEA:23744"/>
        <dbReference type="ChEBI" id="CHEBI:16810"/>
        <dbReference type="ChEBI" id="CHEBI:29985"/>
        <dbReference type="ChEBI" id="CHEBI:57766"/>
        <dbReference type="ChEBI" id="CHEBI:57980"/>
        <dbReference type="EC" id="2.6.1.9"/>
    </reaction>
</comment>
<keyword evidence="5 9" id="KW-0032">Aminotransferase</keyword>
<dbReference type="InterPro" id="IPR015422">
    <property type="entry name" value="PyrdxlP-dep_Trfase_small"/>
</dbReference>
<dbReference type="InterPro" id="IPR004839">
    <property type="entry name" value="Aminotransferase_I/II_large"/>
</dbReference>
<dbReference type="PANTHER" id="PTHR43643:SF3">
    <property type="entry name" value="HISTIDINOL-PHOSPHATE AMINOTRANSFERASE"/>
    <property type="match status" value="1"/>
</dbReference>
<evidence type="ECO:0000313" key="11">
    <source>
        <dbReference type="EMBL" id="VVM05065.1"/>
    </source>
</evidence>
<comment type="cofactor">
    <cofactor evidence="1 9">
        <name>pyridoxal 5'-phosphate</name>
        <dbReference type="ChEBI" id="CHEBI:597326"/>
    </cofactor>
</comment>
<organism evidence="11 12">
    <name type="scientific">Methylacidimicrobium tartarophylax</name>
    <dbReference type="NCBI Taxonomy" id="1041768"/>
    <lineage>
        <taxon>Bacteria</taxon>
        <taxon>Pseudomonadati</taxon>
        <taxon>Verrucomicrobiota</taxon>
        <taxon>Methylacidimicrobium</taxon>
    </lineage>
</organism>
<dbReference type="GO" id="GO:0030170">
    <property type="term" value="F:pyridoxal phosphate binding"/>
    <property type="evidence" value="ECO:0007669"/>
    <property type="project" value="InterPro"/>
</dbReference>
<evidence type="ECO:0000256" key="5">
    <source>
        <dbReference type="ARBA" id="ARBA00022576"/>
    </source>
</evidence>
<keyword evidence="9" id="KW-0368">Histidine biosynthesis</keyword>
<dbReference type="InterPro" id="IPR005861">
    <property type="entry name" value="HisP_aminotrans"/>
</dbReference>
<keyword evidence="6 9" id="KW-0808">Transferase</keyword>
<dbReference type="InterPro" id="IPR015421">
    <property type="entry name" value="PyrdxlP-dep_Trfase_major"/>
</dbReference>
<dbReference type="GO" id="GO:0004400">
    <property type="term" value="F:histidinol-phosphate transaminase activity"/>
    <property type="evidence" value="ECO:0007669"/>
    <property type="project" value="UniProtKB-UniRule"/>
</dbReference>
<keyword evidence="7 9" id="KW-0663">Pyridoxal phosphate</keyword>
<reference evidence="11 12" key="1">
    <citation type="submission" date="2019-09" db="EMBL/GenBank/DDBJ databases">
        <authorList>
            <person name="Cremers G."/>
        </authorList>
    </citation>
    <scope>NUCLEOTIDE SEQUENCE [LARGE SCALE GENOMIC DNA]</scope>
    <source>
        <strain evidence="11">4A</strain>
    </source>
</reference>
<proteinExistence type="inferred from homology"/>
<gene>
    <name evidence="9 11" type="primary">hisC</name>
    <name evidence="11" type="ORF">MAMT_00442</name>
</gene>
<dbReference type="InterPro" id="IPR050106">
    <property type="entry name" value="HistidinolP_aminotransfase"/>
</dbReference>
<evidence type="ECO:0000256" key="8">
    <source>
        <dbReference type="ARBA" id="ARBA00047481"/>
    </source>
</evidence>
<evidence type="ECO:0000256" key="9">
    <source>
        <dbReference type="HAMAP-Rule" id="MF_01023"/>
    </source>
</evidence>
<dbReference type="OrthoDB" id="9813612at2"/>
<dbReference type="HAMAP" id="MF_01023">
    <property type="entry name" value="HisC_aminotrans_2"/>
    <property type="match status" value="1"/>
</dbReference>
<feature type="domain" description="Aminotransferase class I/classII large" evidence="10">
    <location>
        <begin position="38"/>
        <end position="358"/>
    </location>
</feature>
<dbReference type="AlphaFoldDB" id="A0A5E6MBD4"/>
<sequence length="376" mass="41764">MTTLEDLVNPGILSLTPYEPGKPIDELAREQGFTPDQICKLASNENPLGPSPLALQALQEALPHIHLYPDGAGRLLREAIARHHDLSVENVVLGNGSNEIIEFLFHVFVLPRTHEAICSRHAFAVYRLMAQLFDARCRETPDPEFRHDLTAMRKSIGPNTRLIFLTSPNNPTGTRIPNRELEEFVRAAPAHAIVALDEAYIDFLDDPPPSVSWVREGKNVVLLRTFSKMQGLAGLRIGYALAPAPIASLLQRARQPFNTNSLAQAAAVAALKDHEHREKTRQIVRAGRIRLEESFARQGLAFVPSSANFVMVRVGDGDALFHSLLRHGWIIRPLRSYGLAEWVRISIGTPEQVTRFLEIFPTALRETAAAPDSTGR</sequence>
<dbReference type="Proteomes" id="UP000334923">
    <property type="component" value="Unassembled WGS sequence"/>
</dbReference>
<evidence type="ECO:0000313" key="12">
    <source>
        <dbReference type="Proteomes" id="UP000334923"/>
    </source>
</evidence>
<evidence type="ECO:0000256" key="4">
    <source>
        <dbReference type="ARBA" id="ARBA00011738"/>
    </source>
</evidence>
<evidence type="ECO:0000256" key="7">
    <source>
        <dbReference type="ARBA" id="ARBA00022898"/>
    </source>
</evidence>
<protein>
    <recommendedName>
        <fullName evidence="9">Histidinol-phosphate aminotransferase</fullName>
        <ecNumber evidence="9">2.6.1.9</ecNumber>
    </recommendedName>
    <alternativeName>
        <fullName evidence="9">Imidazole acetol-phosphate transaminase</fullName>
    </alternativeName>
</protein>
<comment type="similarity">
    <text evidence="3 9">Belongs to the class-II pyridoxal-phosphate-dependent aminotransferase family. Histidinol-phosphate aminotransferase subfamily.</text>
</comment>
<dbReference type="Pfam" id="PF00155">
    <property type="entry name" value="Aminotran_1_2"/>
    <property type="match status" value="1"/>
</dbReference>
<dbReference type="EMBL" id="CABFVA020000014">
    <property type="protein sequence ID" value="VVM05065.1"/>
    <property type="molecule type" value="Genomic_DNA"/>
</dbReference>
<dbReference type="InterPro" id="IPR015424">
    <property type="entry name" value="PyrdxlP-dep_Trfase"/>
</dbReference>
<dbReference type="Gene3D" id="3.90.1150.10">
    <property type="entry name" value="Aspartate Aminotransferase, domain 1"/>
    <property type="match status" value="1"/>
</dbReference>
<dbReference type="Gene3D" id="3.40.640.10">
    <property type="entry name" value="Type I PLP-dependent aspartate aminotransferase-like (Major domain)"/>
    <property type="match status" value="1"/>
</dbReference>
<dbReference type="PANTHER" id="PTHR43643">
    <property type="entry name" value="HISTIDINOL-PHOSPHATE AMINOTRANSFERASE 2"/>
    <property type="match status" value="1"/>
</dbReference>
<dbReference type="UniPathway" id="UPA00031">
    <property type="reaction ID" value="UER00012"/>
</dbReference>
<evidence type="ECO:0000256" key="1">
    <source>
        <dbReference type="ARBA" id="ARBA00001933"/>
    </source>
</evidence>
<feature type="modified residue" description="N6-(pyridoxal phosphate)lysine" evidence="9">
    <location>
        <position position="228"/>
    </location>
</feature>
<name>A0A5E6MBD4_9BACT</name>
<dbReference type="NCBIfam" id="TIGR01141">
    <property type="entry name" value="hisC"/>
    <property type="match status" value="1"/>
</dbReference>
<dbReference type="CDD" id="cd00609">
    <property type="entry name" value="AAT_like"/>
    <property type="match status" value="1"/>
</dbReference>
<dbReference type="RefSeq" id="WP_142659301.1">
    <property type="nucleotide sequence ID" value="NZ_CABFVA020000014.1"/>
</dbReference>
<accession>A0A5E6MBD4</accession>
<evidence type="ECO:0000259" key="10">
    <source>
        <dbReference type="Pfam" id="PF00155"/>
    </source>
</evidence>
<comment type="subunit">
    <text evidence="4 9">Homodimer.</text>
</comment>
<dbReference type="SUPFAM" id="SSF53383">
    <property type="entry name" value="PLP-dependent transferases"/>
    <property type="match status" value="1"/>
</dbReference>
<dbReference type="GO" id="GO:0000105">
    <property type="term" value="P:L-histidine biosynthetic process"/>
    <property type="evidence" value="ECO:0007669"/>
    <property type="project" value="UniProtKB-UniRule"/>
</dbReference>
<evidence type="ECO:0000256" key="3">
    <source>
        <dbReference type="ARBA" id="ARBA00007970"/>
    </source>
</evidence>
<keyword evidence="12" id="KW-1185">Reference proteome</keyword>
<comment type="pathway">
    <text evidence="2 9">Amino-acid biosynthesis; L-histidine biosynthesis; L-histidine from 5-phospho-alpha-D-ribose 1-diphosphate: step 7/9.</text>
</comment>
<evidence type="ECO:0000256" key="6">
    <source>
        <dbReference type="ARBA" id="ARBA00022679"/>
    </source>
</evidence>